<feature type="transmembrane region" description="Helical" evidence="10">
    <location>
        <begin position="369"/>
        <end position="393"/>
    </location>
</feature>
<dbReference type="Proteomes" id="UP000192927">
    <property type="component" value="Unassembled WGS sequence"/>
</dbReference>
<dbReference type="GO" id="GO:0006874">
    <property type="term" value="P:intracellular calcium ion homeostasis"/>
    <property type="evidence" value="ECO:0007669"/>
    <property type="project" value="TreeGrafter"/>
</dbReference>
<feature type="region of interest" description="Disordered" evidence="11">
    <location>
        <begin position="1"/>
        <end position="38"/>
    </location>
</feature>
<dbReference type="FunFam" id="1.20.1420.30:FF:000026">
    <property type="entry name" value="Vacuolar calcium ion transporter"/>
    <property type="match status" value="1"/>
</dbReference>
<evidence type="ECO:0000256" key="10">
    <source>
        <dbReference type="RuleBase" id="RU365028"/>
    </source>
</evidence>
<evidence type="ECO:0000256" key="4">
    <source>
        <dbReference type="ARBA" id="ARBA00022568"/>
    </source>
</evidence>
<keyword evidence="5 10" id="KW-0812">Transmembrane</keyword>
<feature type="transmembrane region" description="Helical" evidence="10">
    <location>
        <begin position="429"/>
        <end position="449"/>
    </location>
</feature>
<reference evidence="14" key="1">
    <citation type="submission" date="2017-03" db="EMBL/GenBank/DDBJ databases">
        <authorList>
            <person name="Sharma R."/>
            <person name="Thines M."/>
        </authorList>
    </citation>
    <scope>NUCLEOTIDE SEQUENCE [LARGE SCALE GENOMIC DNA]</scope>
</reference>
<keyword evidence="14" id="KW-1185">Reference proteome</keyword>
<feature type="transmembrane region" description="Helical" evidence="10">
    <location>
        <begin position="136"/>
        <end position="158"/>
    </location>
</feature>
<dbReference type="InterPro" id="IPR004713">
    <property type="entry name" value="CaH_exchang"/>
</dbReference>
<keyword evidence="9 10" id="KW-0472">Membrane</keyword>
<feature type="transmembrane region" description="Helical" evidence="10">
    <location>
        <begin position="299"/>
        <end position="323"/>
    </location>
</feature>
<dbReference type="InterPro" id="IPR004837">
    <property type="entry name" value="NaCa_Exmemb"/>
</dbReference>
<dbReference type="EMBL" id="FWEW01003791">
    <property type="protein sequence ID" value="SLM41154.1"/>
    <property type="molecule type" value="Genomic_DNA"/>
</dbReference>
<evidence type="ECO:0000256" key="2">
    <source>
        <dbReference type="ARBA" id="ARBA00008170"/>
    </source>
</evidence>
<dbReference type="PANTHER" id="PTHR31503">
    <property type="entry name" value="VACUOLAR CALCIUM ION TRANSPORTER"/>
    <property type="match status" value="1"/>
</dbReference>
<comment type="similarity">
    <text evidence="2 10">Belongs to the Ca(2+):cation antiporter (CaCA) (TC 2.A.19) family.</text>
</comment>
<feature type="transmembrane region" description="Helical" evidence="10">
    <location>
        <begin position="405"/>
        <end position="423"/>
    </location>
</feature>
<evidence type="ECO:0000256" key="5">
    <source>
        <dbReference type="ARBA" id="ARBA00022692"/>
    </source>
</evidence>
<evidence type="ECO:0000256" key="8">
    <source>
        <dbReference type="ARBA" id="ARBA00023065"/>
    </source>
</evidence>
<proteinExistence type="inferred from homology"/>
<keyword evidence="4 10" id="KW-0109">Calcium transport</keyword>
<keyword evidence="10" id="KW-0926">Vacuole</keyword>
<evidence type="ECO:0000256" key="6">
    <source>
        <dbReference type="ARBA" id="ARBA00022837"/>
    </source>
</evidence>
<keyword evidence="3 10" id="KW-0813">Transport</keyword>
<keyword evidence="8 10" id="KW-0406">Ion transport</keyword>
<dbReference type="GO" id="GO:0015369">
    <property type="term" value="F:calcium:proton antiporter activity"/>
    <property type="evidence" value="ECO:0007669"/>
    <property type="project" value="UniProtKB-UniRule"/>
</dbReference>
<feature type="transmembrane region" description="Helical" evidence="10">
    <location>
        <begin position="105"/>
        <end position="124"/>
    </location>
</feature>
<dbReference type="Gene3D" id="1.20.1420.30">
    <property type="entry name" value="NCX, central ion-binding region"/>
    <property type="match status" value="2"/>
</dbReference>
<evidence type="ECO:0000256" key="11">
    <source>
        <dbReference type="SAM" id="MobiDB-lite"/>
    </source>
</evidence>
<dbReference type="GO" id="GO:0012505">
    <property type="term" value="C:endomembrane system"/>
    <property type="evidence" value="ECO:0007669"/>
    <property type="project" value="UniProtKB-SubCell"/>
</dbReference>
<sequence>MAGSRRKKHAATANSEPPIELTTPSQSTHPHSKEHLHLPRYNHNGHLVTKGIHPDGESGRKGVHPWHFLRICFRSTSTASKIVNVLWPVVPAAIAIHFARPDLHLWVFSLNYIAMIPAANLVGFAGQELARKLPRVIGVLLETFLGGIVEIVLFMVLLHNSSNDSLIPVIKAAILGSILANLLLCLGFCFLVGGLWRHEQEFHEAISEVGSGLMLVAGFGLLIPCAFSTALTGSVDINETQLRADVLTISRATSIVLLFAFLLYVWFQMRSHHTMYDEVLGADEEKDEDRHKDLKKDKLTLTECVVALIIALTCVSLHAVFLVEGIEYIVNEKHVSDSFMGLILVPLVEKFAEHLTAIDEAWDNQMNFALAHVLGATIQTALFNSSLVVIVGWGLHKSMDLNFEIFMLVCLILSILVVGNFLRDGKSNYLEGALCVLVYIIIAVTTWYYPSPRPGTANTAEAGAGEVARSFRRGY</sequence>
<dbReference type="NCBIfam" id="TIGR00378">
    <property type="entry name" value="cax"/>
    <property type="match status" value="1"/>
</dbReference>
<evidence type="ECO:0000259" key="12">
    <source>
        <dbReference type="Pfam" id="PF01699"/>
    </source>
</evidence>
<dbReference type="FunFam" id="1.20.1420.30:FF:000027">
    <property type="entry name" value="Vacuolar calcium ion transporter"/>
    <property type="match status" value="1"/>
</dbReference>
<evidence type="ECO:0000256" key="7">
    <source>
        <dbReference type="ARBA" id="ARBA00022989"/>
    </source>
</evidence>
<comment type="caution">
    <text evidence="10">Lacks conserved residue(s) required for the propagation of feature annotation.</text>
</comment>
<evidence type="ECO:0000313" key="14">
    <source>
        <dbReference type="Proteomes" id="UP000192927"/>
    </source>
</evidence>
<comment type="subcellular location">
    <subcellularLocation>
        <location evidence="1">Endomembrane system</location>
        <topology evidence="1">Multi-pass membrane protein</topology>
    </subcellularLocation>
    <subcellularLocation>
        <location evidence="10">Vacuole membrane</location>
    </subcellularLocation>
</comment>
<evidence type="ECO:0000256" key="1">
    <source>
        <dbReference type="ARBA" id="ARBA00004127"/>
    </source>
</evidence>
<organism evidence="13 14">
    <name type="scientific">Lasallia pustulata</name>
    <dbReference type="NCBI Taxonomy" id="136370"/>
    <lineage>
        <taxon>Eukaryota</taxon>
        <taxon>Fungi</taxon>
        <taxon>Dikarya</taxon>
        <taxon>Ascomycota</taxon>
        <taxon>Pezizomycotina</taxon>
        <taxon>Lecanoromycetes</taxon>
        <taxon>OSLEUM clade</taxon>
        <taxon>Umbilicariomycetidae</taxon>
        <taxon>Umbilicariales</taxon>
        <taxon>Umbilicariaceae</taxon>
        <taxon>Lasallia</taxon>
    </lineage>
</organism>
<protein>
    <recommendedName>
        <fullName evidence="10">Vacuolar calcium ion transporter</fullName>
    </recommendedName>
</protein>
<dbReference type="PANTHER" id="PTHR31503:SF14">
    <property type="entry name" value="VACUOLAR CALCIUM ION TRANSPORTER"/>
    <property type="match status" value="1"/>
</dbReference>
<dbReference type="GO" id="GO:0000329">
    <property type="term" value="C:fungal-type vacuole membrane"/>
    <property type="evidence" value="ECO:0007669"/>
    <property type="project" value="TreeGrafter"/>
</dbReference>
<evidence type="ECO:0000256" key="3">
    <source>
        <dbReference type="ARBA" id="ARBA00022448"/>
    </source>
</evidence>
<evidence type="ECO:0000256" key="9">
    <source>
        <dbReference type="ARBA" id="ARBA00023136"/>
    </source>
</evidence>
<feature type="transmembrane region" description="Helical" evidence="10">
    <location>
        <begin position="247"/>
        <end position="267"/>
    </location>
</feature>
<dbReference type="InterPro" id="IPR004798">
    <property type="entry name" value="CAX-like"/>
</dbReference>
<comment type="function">
    <text evidence="10">Has a role in promoting intracellular calcium ion sequestration via the exchange of calcium ions for hydrogen ions across the vacuolar membrane. Involved also in manganese ion homeostasis via its uptake into the vacuole.</text>
</comment>
<dbReference type="InterPro" id="IPR044880">
    <property type="entry name" value="NCX_ion-bd_dom_sf"/>
</dbReference>
<accession>A0A1W5DDA5</accession>
<keyword evidence="10" id="KW-0050">Antiport</keyword>
<keyword evidence="6 10" id="KW-0106">Calcium</keyword>
<feature type="domain" description="Sodium/calcium exchanger membrane region" evidence="12">
    <location>
        <begin position="305"/>
        <end position="447"/>
    </location>
</feature>
<dbReference type="Pfam" id="PF01699">
    <property type="entry name" value="Na_Ca_ex"/>
    <property type="match status" value="2"/>
</dbReference>
<name>A0A1W5DDA5_9LECA</name>
<feature type="transmembrane region" description="Helical" evidence="10">
    <location>
        <begin position="213"/>
        <end position="235"/>
    </location>
</feature>
<keyword evidence="7 10" id="KW-1133">Transmembrane helix</keyword>
<feature type="transmembrane region" description="Helical" evidence="10">
    <location>
        <begin position="170"/>
        <end position="192"/>
    </location>
</feature>
<feature type="compositionally biased region" description="Basic residues" evidence="11">
    <location>
        <begin position="1"/>
        <end position="10"/>
    </location>
</feature>
<dbReference type="AlphaFoldDB" id="A0A1W5DDA5"/>
<feature type="transmembrane region" description="Helical" evidence="10">
    <location>
        <begin position="82"/>
        <end position="99"/>
    </location>
</feature>
<evidence type="ECO:0000313" key="13">
    <source>
        <dbReference type="EMBL" id="SLM41154.1"/>
    </source>
</evidence>
<feature type="domain" description="Sodium/calcium exchanger membrane region" evidence="12">
    <location>
        <begin position="104"/>
        <end position="269"/>
    </location>
</feature>